<dbReference type="InterPro" id="IPR011009">
    <property type="entry name" value="Kinase-like_dom_sf"/>
</dbReference>
<dbReference type="PANTHER" id="PTHR24416">
    <property type="entry name" value="TYROSINE-PROTEIN KINASE RECEPTOR"/>
    <property type="match status" value="1"/>
</dbReference>
<dbReference type="InterPro" id="IPR003599">
    <property type="entry name" value="Ig_sub"/>
</dbReference>
<evidence type="ECO:0000256" key="16">
    <source>
        <dbReference type="ARBA" id="ARBA00023136"/>
    </source>
</evidence>
<evidence type="ECO:0000256" key="21">
    <source>
        <dbReference type="ARBA" id="ARBA00023319"/>
    </source>
</evidence>
<keyword evidence="6 26" id="KW-0145">Chemotaxis</keyword>
<keyword evidence="17 26" id="KW-0829">Tyrosine-protein kinase</keyword>
<keyword evidence="7" id="KW-0597">Phosphoprotein</keyword>
<dbReference type="InterPro" id="IPR027290">
    <property type="entry name" value="PDGFRA"/>
</dbReference>
<evidence type="ECO:0000256" key="24">
    <source>
        <dbReference type="ARBA" id="ARBA00051243"/>
    </source>
</evidence>
<dbReference type="Gene3D" id="3.30.200.20">
    <property type="entry name" value="Phosphorylase Kinase, domain 1"/>
    <property type="match status" value="1"/>
</dbReference>
<evidence type="ECO:0000256" key="19">
    <source>
        <dbReference type="ARBA" id="ARBA00023170"/>
    </source>
</evidence>
<evidence type="ECO:0000256" key="36">
    <source>
        <dbReference type="SAM" id="Phobius"/>
    </source>
</evidence>
<evidence type="ECO:0000256" key="14">
    <source>
        <dbReference type="ARBA" id="ARBA00022843"/>
    </source>
</evidence>
<evidence type="ECO:0000256" key="13">
    <source>
        <dbReference type="ARBA" id="ARBA00022840"/>
    </source>
</evidence>
<keyword evidence="12 26" id="KW-0418">Kinase</keyword>
<dbReference type="InterPro" id="IPR013098">
    <property type="entry name" value="Ig_I-set"/>
</dbReference>
<evidence type="ECO:0000256" key="6">
    <source>
        <dbReference type="ARBA" id="ARBA00022500"/>
    </source>
</evidence>
<dbReference type="Gene3D" id="1.10.510.10">
    <property type="entry name" value="Transferase(Phosphotransferase) domain 1"/>
    <property type="match status" value="1"/>
</dbReference>
<organism evidence="39 40">
    <name type="scientific">Myripristis murdjan</name>
    <name type="common">pinecone soldierfish</name>
    <dbReference type="NCBI Taxonomy" id="586833"/>
    <lineage>
        <taxon>Eukaryota</taxon>
        <taxon>Metazoa</taxon>
        <taxon>Chordata</taxon>
        <taxon>Craniata</taxon>
        <taxon>Vertebrata</taxon>
        <taxon>Euteleostomi</taxon>
        <taxon>Actinopterygii</taxon>
        <taxon>Neopterygii</taxon>
        <taxon>Teleostei</taxon>
        <taxon>Neoteleostei</taxon>
        <taxon>Acanthomorphata</taxon>
        <taxon>Holocentriformes</taxon>
        <taxon>Holocentridae</taxon>
        <taxon>Myripristis</taxon>
    </lineage>
</organism>
<feature type="binding site" evidence="31">
    <location>
        <begin position="533"/>
        <end position="541"/>
    </location>
    <ligand>
        <name>ATP</name>
        <dbReference type="ChEBI" id="CHEBI:30616"/>
    </ligand>
</feature>
<reference evidence="39" key="1">
    <citation type="submission" date="2019-06" db="EMBL/GenBank/DDBJ databases">
        <authorList>
            <consortium name="Wellcome Sanger Institute Data Sharing"/>
        </authorList>
    </citation>
    <scope>NUCLEOTIDE SEQUENCE [LARGE SCALE GENOMIC DNA]</scope>
</reference>
<name>A0A668A4K6_9TELE</name>
<evidence type="ECO:0000256" key="31">
    <source>
        <dbReference type="PIRSR" id="PIRSR500950-51"/>
    </source>
</evidence>
<dbReference type="PROSITE" id="PS00240">
    <property type="entry name" value="RECEPTOR_TYR_KIN_III"/>
    <property type="match status" value="1"/>
</dbReference>
<feature type="binding site" evidence="28">
    <location>
        <position position="754"/>
    </location>
    <ligand>
        <name>ATP</name>
        <dbReference type="ChEBI" id="CHEBI:30616"/>
    </ligand>
</feature>
<keyword evidence="16 26" id="KW-0472">Membrane</keyword>
<dbReference type="GO" id="GO:0001667">
    <property type="term" value="P:ameboidal-type cell migration"/>
    <property type="evidence" value="ECO:0007669"/>
    <property type="project" value="UniProtKB-ARBA"/>
</dbReference>
<feature type="domain" description="Protein kinase" evidence="37">
    <location>
        <begin position="527"/>
        <end position="902"/>
    </location>
</feature>
<evidence type="ECO:0000256" key="12">
    <source>
        <dbReference type="ARBA" id="ARBA00022777"/>
    </source>
</evidence>
<feature type="disulfide bond" evidence="32">
    <location>
        <begin position="49"/>
        <end position="94"/>
    </location>
</feature>
<evidence type="ECO:0000256" key="3">
    <source>
        <dbReference type="ARBA" id="ARBA00016938"/>
    </source>
</evidence>
<keyword evidence="29" id="KW-0479">Metal-binding</keyword>
<feature type="active site" description="Proton acceptor" evidence="27">
    <location>
        <position position="750"/>
    </location>
</feature>
<dbReference type="PIRSF" id="PIRSF500950">
    <property type="entry name" value="Alpha-PDGF_receptor"/>
    <property type="match status" value="1"/>
</dbReference>
<proteinExistence type="inferred from homology"/>
<feature type="domain" description="Ig-like" evidence="38">
    <location>
        <begin position="115"/>
        <end position="256"/>
    </location>
</feature>
<dbReference type="InterPro" id="IPR001824">
    <property type="entry name" value="Tyr_kinase_rcpt_3_CS"/>
</dbReference>
<keyword evidence="11 26" id="KW-0547">Nucleotide-binding</keyword>
<feature type="disulfide bond" evidence="32">
    <location>
        <begin position="209"/>
        <end position="241"/>
    </location>
</feature>
<dbReference type="SMART" id="SM00409">
    <property type="entry name" value="IG"/>
    <property type="match status" value="3"/>
</dbReference>
<dbReference type="GO" id="GO:0048407">
    <property type="term" value="F:platelet-derived growth factor binding"/>
    <property type="evidence" value="ECO:0007669"/>
    <property type="project" value="TreeGrafter"/>
</dbReference>
<feature type="disulfide bond" evidence="32">
    <location>
        <begin position="372"/>
        <end position="439"/>
    </location>
</feature>
<comment type="function">
    <text evidence="26">Tyrosine-protein kinase that acts as a cell-surface receptor for PDGFA, PDGFB and PDGFC and plays an essential role in the regulation of embryonic development, cell proliferation, survival and chemotaxis. Depending on the context, promotes or inhibits cell proliferation and cell migration. Plays an important role in the differentiation of bone marrow-derived mesenchymal stem cells. Required for normal skeleton development.</text>
</comment>
<dbReference type="PROSITE" id="PS00109">
    <property type="entry name" value="PROTEIN_KINASE_TYR"/>
    <property type="match status" value="1"/>
</dbReference>
<feature type="binding site" evidence="28">
    <location>
        <begin position="609"/>
        <end position="615"/>
    </location>
    <ligand>
        <name>ATP</name>
        <dbReference type="ChEBI" id="CHEBI:30616"/>
    </ligand>
</feature>
<dbReference type="InterPro" id="IPR013783">
    <property type="entry name" value="Ig-like_fold"/>
</dbReference>
<dbReference type="PIRSF" id="PIRSF000615">
    <property type="entry name" value="TyrPK_CSF1-R"/>
    <property type="match status" value="1"/>
</dbReference>
<dbReference type="InterPro" id="IPR036179">
    <property type="entry name" value="Ig-like_dom_sf"/>
</dbReference>
<evidence type="ECO:0000256" key="15">
    <source>
        <dbReference type="ARBA" id="ARBA00022989"/>
    </source>
</evidence>
<keyword evidence="21 34" id="KW-0393">Immunoglobulin domain</keyword>
<evidence type="ECO:0000256" key="9">
    <source>
        <dbReference type="ARBA" id="ARBA00022692"/>
    </source>
</evidence>
<dbReference type="SMART" id="SM00219">
    <property type="entry name" value="TyrKc"/>
    <property type="match status" value="1"/>
</dbReference>
<evidence type="ECO:0000256" key="35">
    <source>
        <dbReference type="SAM" id="MobiDB-lite"/>
    </source>
</evidence>
<feature type="binding site" evidence="29">
    <location>
        <position position="768"/>
    </location>
    <ligand>
        <name>Mg(2+)</name>
        <dbReference type="ChEBI" id="CHEBI:18420"/>
    </ligand>
</feature>
<dbReference type="Ensembl" id="ENSMMDT00005049161.1">
    <property type="protein sequence ID" value="ENSMMDP00005048212.1"/>
    <property type="gene ID" value="ENSMMDG00005021927.1"/>
</dbReference>
<comment type="subcellular location">
    <subcellularLocation>
        <location evidence="1 26">Cell membrane</location>
        <topology evidence="1 26">Single-pass type I membrane protein</topology>
    </subcellularLocation>
    <subcellularLocation>
        <location evidence="34">Membrane</location>
        <topology evidence="34">Single-pass type I membrane protein</topology>
    </subcellularLocation>
</comment>
<feature type="region of interest" description="Disordered" evidence="35">
    <location>
        <begin position="943"/>
        <end position="993"/>
    </location>
</feature>
<evidence type="ECO:0000256" key="30">
    <source>
        <dbReference type="PIRSR" id="PIRSR000615-4"/>
    </source>
</evidence>
<comment type="activity regulation">
    <text evidence="26">Present in an inactive conformation in the absence of bound ligand. Binding of PDGFA and/or PDGFB leads to dimerization and activation by autophosphorylation on tyrosine residues.</text>
</comment>
<dbReference type="InterPro" id="IPR008266">
    <property type="entry name" value="Tyr_kinase_AS"/>
</dbReference>
<keyword evidence="9 34" id="KW-0812">Transmembrane</keyword>
<evidence type="ECO:0000256" key="2">
    <source>
        <dbReference type="ARBA" id="ARBA00011902"/>
    </source>
</evidence>
<evidence type="ECO:0000259" key="38">
    <source>
        <dbReference type="PROSITE" id="PS50835"/>
    </source>
</evidence>
<dbReference type="PANTHER" id="PTHR24416:SF52">
    <property type="entry name" value="PLATELET-DERIVED GROWTH FACTOR RECEPTOR ALPHA"/>
    <property type="match status" value="1"/>
</dbReference>
<evidence type="ECO:0000256" key="10">
    <source>
        <dbReference type="ARBA" id="ARBA00022737"/>
    </source>
</evidence>
<dbReference type="EC" id="2.7.10.1" evidence="2 26"/>
<keyword evidence="18 32" id="KW-1015">Disulfide bond</keyword>
<feature type="binding site" evidence="28">
    <location>
        <begin position="534"/>
        <end position="541"/>
    </location>
    <ligand>
        <name>ATP</name>
        <dbReference type="ChEBI" id="CHEBI:30616"/>
    </ligand>
</feature>
<dbReference type="PROSITE" id="PS50835">
    <property type="entry name" value="IG_LIKE"/>
    <property type="match status" value="2"/>
</dbReference>
<feature type="region of interest" description="Disordered" evidence="35">
    <location>
        <begin position="690"/>
        <end position="716"/>
    </location>
</feature>
<feature type="binding site" evidence="29">
    <location>
        <position position="755"/>
    </location>
    <ligand>
        <name>Mg(2+)</name>
        <dbReference type="ChEBI" id="CHEBI:18420"/>
    </ligand>
</feature>
<evidence type="ECO:0000256" key="11">
    <source>
        <dbReference type="ARBA" id="ARBA00022741"/>
    </source>
</evidence>
<accession>A0A668A4K6</accession>
<evidence type="ECO:0000259" key="37">
    <source>
        <dbReference type="PROSITE" id="PS50011"/>
    </source>
</evidence>
<dbReference type="Pfam" id="PF07714">
    <property type="entry name" value="PK_Tyr_Ser-Thr"/>
    <property type="match status" value="1"/>
</dbReference>
<feature type="compositionally biased region" description="Polar residues" evidence="35">
    <location>
        <begin position="971"/>
        <end position="989"/>
    </location>
</feature>
<evidence type="ECO:0000313" key="39">
    <source>
        <dbReference type="Ensembl" id="ENSMMDP00005048212.1"/>
    </source>
</evidence>
<dbReference type="SUPFAM" id="SSF56112">
    <property type="entry name" value="Protein kinase-like (PK-like)"/>
    <property type="match status" value="1"/>
</dbReference>
<comment type="catalytic activity">
    <reaction evidence="24">
        <text>L-tyrosyl-[protein] + ATP = O-phospho-L-tyrosyl-[protein] + ADP + H(+)</text>
        <dbReference type="Rhea" id="RHEA:10596"/>
        <dbReference type="Rhea" id="RHEA-COMP:10136"/>
        <dbReference type="Rhea" id="RHEA-COMP:20101"/>
        <dbReference type="ChEBI" id="CHEBI:15378"/>
        <dbReference type="ChEBI" id="CHEBI:30616"/>
        <dbReference type="ChEBI" id="CHEBI:46858"/>
        <dbReference type="ChEBI" id="CHEBI:61978"/>
        <dbReference type="ChEBI" id="CHEBI:456216"/>
        <dbReference type="EC" id="2.7.10.1"/>
    </reaction>
</comment>
<dbReference type="InterPro" id="IPR017441">
    <property type="entry name" value="Protein_kinase_ATP_BS"/>
</dbReference>
<dbReference type="PROSITE" id="PS00107">
    <property type="entry name" value="PROTEIN_KINASE_ATP"/>
    <property type="match status" value="1"/>
</dbReference>
<keyword evidence="15 36" id="KW-1133">Transmembrane helix</keyword>
<keyword evidence="40" id="KW-1185">Reference proteome</keyword>
<evidence type="ECO:0000256" key="22">
    <source>
        <dbReference type="ARBA" id="ARBA00029782"/>
    </source>
</evidence>
<evidence type="ECO:0000256" key="33">
    <source>
        <dbReference type="PROSITE-ProRule" id="PRU10141"/>
    </source>
</evidence>
<dbReference type="FunFam" id="2.60.40.10:FF:000223">
    <property type="entry name" value="Platelet-derived growth factor receptor beta"/>
    <property type="match status" value="1"/>
</dbReference>
<feature type="binding site" evidence="28 33">
    <location>
        <position position="561"/>
    </location>
    <ligand>
        <name>ATP</name>
        <dbReference type="ChEBI" id="CHEBI:30616"/>
    </ligand>
</feature>
<dbReference type="GeneTree" id="ENSGT00940000156021"/>
<keyword evidence="29" id="KW-0460">Magnesium</keyword>
<reference evidence="39" key="2">
    <citation type="submission" date="2025-08" db="UniProtKB">
        <authorList>
            <consortium name="Ensembl"/>
        </authorList>
    </citation>
    <scope>IDENTIFICATION</scope>
</reference>
<keyword evidence="19 26" id="KW-0675">Receptor</keyword>
<keyword evidence="13 26" id="KW-0067">ATP-binding</keyword>
<feature type="domain" description="Ig-like" evidence="38">
    <location>
        <begin position="259"/>
        <end position="350"/>
    </location>
</feature>
<dbReference type="GO" id="GO:0006935">
    <property type="term" value="P:chemotaxis"/>
    <property type="evidence" value="ECO:0007669"/>
    <property type="project" value="UniProtKB-KW"/>
</dbReference>
<keyword evidence="20" id="KW-0325">Glycoprotein</keyword>
<evidence type="ECO:0000256" key="17">
    <source>
        <dbReference type="ARBA" id="ARBA00023137"/>
    </source>
</evidence>
<dbReference type="Pfam" id="PF25305">
    <property type="entry name" value="Ig_PDGFR_d4"/>
    <property type="match status" value="1"/>
</dbReference>
<evidence type="ECO:0000256" key="32">
    <source>
        <dbReference type="PIRSR" id="PIRSR500950-52"/>
    </source>
</evidence>
<dbReference type="InterPro" id="IPR001245">
    <property type="entry name" value="Ser-Thr/Tyr_kinase_cat_dom"/>
</dbReference>
<keyword evidence="5 26" id="KW-1003">Cell membrane</keyword>
<keyword evidence="4 26" id="KW-0217">Developmental protein</keyword>
<evidence type="ECO:0000256" key="28">
    <source>
        <dbReference type="PIRSR" id="PIRSR000615-2"/>
    </source>
</evidence>
<dbReference type="FunFam" id="1.10.510.10:FF:000140">
    <property type="entry name" value="Platelet-derived growth factor receptor beta"/>
    <property type="match status" value="1"/>
</dbReference>
<feature type="binding site" evidence="29">
    <location>
        <position position="506"/>
    </location>
    <ligand>
        <name>Mg(2+)</name>
        <dbReference type="ChEBI" id="CHEBI:18420"/>
    </ligand>
</feature>
<evidence type="ECO:0000256" key="4">
    <source>
        <dbReference type="ARBA" id="ARBA00022473"/>
    </source>
</evidence>
<dbReference type="Pfam" id="PF07679">
    <property type="entry name" value="I-set"/>
    <property type="match status" value="1"/>
</dbReference>
<sequence>VGLELWNLTACVFCSAPTTVLFPPASAPLLLPQREEMVVTLHTPFTLTCRGEAELSWETPLYLPEQTQEDNSGLFVTTITVDNATAAHTGFYTCYYSRGNSTEDTEDSSIYIYVPDVNVPFVPSMVPFGNHVLSNHEEMEIQCRVSDPSANVTLVNADTQQPVPSVYDSKRGAVGMFTAGTYVCKAVINGEEHYSEEYIVHGWAGVFACMCQYTCVSSDQEILYTLTIPQASAKDTGIYACSITDIISNEKSAFVSLWPEFSSQESAELDEVKEFRADIDSFPKARVTWLKDGLPLNDVTAEITTSLRQLNETRYQSVLTLIRAKEEDSGNYTIRVENGNQSHSHSFSLQVKVIVDLMDLHHGSATGQSVVCIAGGQPTPEVEWFICKNIKHCANDSSQWVPLPANSTEVTVDTHIDQDNHLESQVMFGHLENTLAVRCLARNGMAAVSREVKLVSNELTVAAAVLVLLVIVIISLIVLVVIWKQKPRYEIRWRVIESVSPDGHEYIYVDPMQLPYDSRWEFPRDRLVLGRILGSGAFGKVVEGTAYGLSRSQPVMKVAVKMLKPTARSSEKQALMSELKIMTHLGPHLNIVNLLGACTKSGPIYIITEYCFYGDLVNYLHKNRENFLSLHPEKNKKDLDIFGINPADESSRSYVILSFESKGDYMDMKQADNTQYVPMLEMSNTSKYSDIQRSNYDHPPSQKGLSDNEMDNLLSDDSNEGLSTTDLLSFTYQVARGMEFLASKNCVHRDLAARNVLLSQGKIVKICDFGLARDIMHDNNYVSKGSTFLPVKWMAPESIFDNLYTTLSDVWSYGILLWEIFSLGGTPYPGMVVDSSFYNKIKSGYRMAKPEHAPHDVYEMMMKCWNSEPEKRPSFLGLSETVASLLPSSYKRCYERVNHEFLKSDHPAVTRVCMENDDAYIGITYKNQGKLKDRESGFDEQRLSSDSGYIIPLPDLDPISDDEYGKRNRHSSQTSEESAIETGSSSSTLAKREGETLEDITLLDEMCLDSSDLVEDSFL</sequence>
<dbReference type="FunFam" id="2.60.40.10:FF:000720">
    <property type="entry name" value="Platelet-derived growth factor receptor alpha"/>
    <property type="match status" value="1"/>
</dbReference>
<evidence type="ECO:0000313" key="40">
    <source>
        <dbReference type="Proteomes" id="UP000472263"/>
    </source>
</evidence>
<keyword evidence="10" id="KW-0677">Repeat</keyword>
<dbReference type="FunFam" id="3.30.200.20:FF:000025">
    <property type="entry name" value="Platelet-derived growth factor receptor alpha"/>
    <property type="match status" value="1"/>
</dbReference>
<dbReference type="InterPro" id="IPR050122">
    <property type="entry name" value="RTK"/>
</dbReference>
<evidence type="ECO:0000256" key="5">
    <source>
        <dbReference type="ARBA" id="ARBA00022475"/>
    </source>
</evidence>
<dbReference type="InterPro" id="IPR013151">
    <property type="entry name" value="Immunoglobulin_dom"/>
</dbReference>
<dbReference type="Pfam" id="PF00047">
    <property type="entry name" value="ig"/>
    <property type="match status" value="1"/>
</dbReference>
<keyword evidence="14" id="KW-0832">Ubl conjugation</keyword>
<comment type="similarity">
    <text evidence="26 34">Belongs to the protein kinase superfamily. Tyr protein kinase family. CSF-1/PDGF receptor subfamily.</text>
</comment>
<evidence type="ECO:0000256" key="8">
    <source>
        <dbReference type="ARBA" id="ARBA00022679"/>
    </source>
</evidence>
<evidence type="ECO:0000256" key="18">
    <source>
        <dbReference type="ARBA" id="ARBA00023157"/>
    </source>
</evidence>
<protein>
    <recommendedName>
        <fullName evidence="3 26">Platelet-derived growth factor receptor alpha</fullName>
        <shortName evidence="26">PDGF-R-alpha</shortName>
        <shortName evidence="26">PDGFR-alpha</shortName>
        <ecNumber evidence="2 26">2.7.10.1</ecNumber>
    </recommendedName>
    <alternativeName>
        <fullName evidence="23 26">Alpha platelet-derived growth factor receptor</fullName>
    </alternativeName>
    <alternativeName>
        <fullName evidence="22 26">Alpha-type platelet-derived growth factor receptor</fullName>
    </alternativeName>
</protein>
<evidence type="ECO:0000256" key="27">
    <source>
        <dbReference type="PIRSR" id="PIRSR000615-1"/>
    </source>
</evidence>
<dbReference type="AlphaFoldDB" id="A0A668A4K6"/>
<dbReference type="Gene3D" id="2.60.40.10">
    <property type="entry name" value="Immunoglobulins"/>
    <property type="match status" value="4"/>
</dbReference>
<dbReference type="GO" id="GO:0043235">
    <property type="term" value="C:receptor complex"/>
    <property type="evidence" value="ECO:0007669"/>
    <property type="project" value="TreeGrafter"/>
</dbReference>
<evidence type="ECO:0000256" key="26">
    <source>
        <dbReference type="PIRNR" id="PIRNR500950"/>
    </source>
</evidence>
<evidence type="ECO:0000256" key="34">
    <source>
        <dbReference type="RuleBase" id="RU000311"/>
    </source>
</evidence>
<evidence type="ECO:0000256" key="23">
    <source>
        <dbReference type="ARBA" id="ARBA00030503"/>
    </source>
</evidence>
<dbReference type="PROSITE" id="PS50011">
    <property type="entry name" value="PROTEIN_KINASE_DOM"/>
    <property type="match status" value="1"/>
</dbReference>
<evidence type="ECO:0000256" key="7">
    <source>
        <dbReference type="ARBA" id="ARBA00022553"/>
    </source>
</evidence>
<dbReference type="GO" id="GO:0005524">
    <property type="term" value="F:ATP binding"/>
    <property type="evidence" value="ECO:0007669"/>
    <property type="project" value="UniProtKB-UniRule"/>
</dbReference>
<feature type="site" description="Important for interaction with phosphotyrosine-binding proteins" evidence="30">
    <location>
        <position position="894"/>
    </location>
</feature>
<dbReference type="GO" id="GO:0005018">
    <property type="term" value="F:platelet-derived growth factor alpha-receptor activity"/>
    <property type="evidence" value="ECO:0007669"/>
    <property type="project" value="InterPro"/>
</dbReference>
<dbReference type="GO" id="GO:0005886">
    <property type="term" value="C:plasma membrane"/>
    <property type="evidence" value="ECO:0007669"/>
    <property type="project" value="UniProtKB-SubCell"/>
</dbReference>
<evidence type="ECO:0000256" key="25">
    <source>
        <dbReference type="ARBA" id="ARBA00064866"/>
    </source>
</evidence>
<keyword evidence="8 26" id="KW-0808">Transferase</keyword>
<dbReference type="InterPro" id="IPR000719">
    <property type="entry name" value="Prot_kinase_dom"/>
</dbReference>
<dbReference type="Proteomes" id="UP000472263">
    <property type="component" value="Chromosome 4"/>
</dbReference>
<evidence type="ECO:0000256" key="20">
    <source>
        <dbReference type="ARBA" id="ARBA00023180"/>
    </source>
</evidence>
<comment type="subunit">
    <text evidence="26">Interacts with homodimeric PDGFA, PDGFB and PDGFC, and with heterodimers formed by PDGFA and PDGFB. Monomer in the absence of bound ligand.</text>
</comment>
<feature type="disulfide bond" evidence="32">
    <location>
        <begin position="143"/>
        <end position="184"/>
    </location>
</feature>
<dbReference type="InterPro" id="IPR007110">
    <property type="entry name" value="Ig-like_dom"/>
</dbReference>
<gene>
    <name evidence="39" type="primary">PDGFRA</name>
    <name evidence="39" type="synonym">pdgfra</name>
</gene>
<evidence type="ECO:0000256" key="1">
    <source>
        <dbReference type="ARBA" id="ARBA00004251"/>
    </source>
</evidence>
<comment type="subunit">
    <text evidence="25">Interacts with homodimeric pdgfa, pdgfb and pdgfc, and with heterodimers formed by pdgfa and pdgfb. Monomer in the absence of bound ligand. Interaction with dimeric pdgfa, pdgfb and/or pdgfc leads to receptor dimerization, where both pdgfra homodimers and heterodimers with pdgfrb are observed.</text>
</comment>
<dbReference type="GO" id="GO:0048701">
    <property type="term" value="P:embryonic cranial skeleton morphogenesis"/>
    <property type="evidence" value="ECO:0007669"/>
    <property type="project" value="TreeGrafter"/>
</dbReference>
<evidence type="ECO:0000256" key="29">
    <source>
        <dbReference type="PIRSR" id="PIRSR000615-3"/>
    </source>
</evidence>
<dbReference type="GO" id="GO:0046872">
    <property type="term" value="F:metal ion binding"/>
    <property type="evidence" value="ECO:0007669"/>
    <property type="project" value="UniProtKB-KW"/>
</dbReference>
<dbReference type="InterPro" id="IPR020635">
    <property type="entry name" value="Tyr_kinase_cat_dom"/>
</dbReference>
<dbReference type="SUPFAM" id="SSF48726">
    <property type="entry name" value="Immunoglobulin"/>
    <property type="match status" value="3"/>
</dbReference>
<feature type="transmembrane region" description="Helical" evidence="36">
    <location>
        <begin position="459"/>
        <end position="483"/>
    </location>
</feature>
<reference evidence="39" key="3">
    <citation type="submission" date="2025-09" db="UniProtKB">
        <authorList>
            <consortium name="Ensembl"/>
        </authorList>
    </citation>
    <scope>IDENTIFICATION</scope>
</reference>